<evidence type="ECO:0000313" key="9">
    <source>
        <dbReference type="EMBL" id="MFD1815281.1"/>
    </source>
</evidence>
<comment type="caution">
    <text evidence="9">The sequence shown here is derived from an EMBL/GenBank/DDBJ whole genome shotgun (WGS) entry which is preliminary data.</text>
</comment>
<comment type="subcellular location">
    <subcellularLocation>
        <location evidence="1 7">Cell membrane</location>
        <topology evidence="1 7">Multi-pass membrane protein</topology>
    </subcellularLocation>
</comment>
<keyword evidence="10" id="KW-1185">Reference proteome</keyword>
<evidence type="ECO:0000256" key="3">
    <source>
        <dbReference type="ARBA" id="ARBA00022475"/>
    </source>
</evidence>
<evidence type="ECO:0000256" key="7">
    <source>
        <dbReference type="RuleBase" id="RU363032"/>
    </source>
</evidence>
<feature type="transmembrane region" description="Helical" evidence="7">
    <location>
        <begin position="276"/>
        <end position="295"/>
    </location>
</feature>
<feature type="transmembrane region" description="Helical" evidence="7">
    <location>
        <begin position="232"/>
        <end position="256"/>
    </location>
</feature>
<protein>
    <submittedName>
        <fullName evidence="9">ABC transporter permease</fullName>
    </submittedName>
</protein>
<dbReference type="Pfam" id="PF00528">
    <property type="entry name" value="BPD_transp_1"/>
    <property type="match status" value="1"/>
</dbReference>
<dbReference type="InterPro" id="IPR035906">
    <property type="entry name" value="MetI-like_sf"/>
</dbReference>
<dbReference type="SUPFAM" id="SSF161098">
    <property type="entry name" value="MetI-like"/>
    <property type="match status" value="1"/>
</dbReference>
<dbReference type="Gene3D" id="1.10.3720.10">
    <property type="entry name" value="MetI-like"/>
    <property type="match status" value="1"/>
</dbReference>
<name>A0ABW4PBA9_9NOCA</name>
<feature type="transmembrane region" description="Helical" evidence="7">
    <location>
        <begin position="138"/>
        <end position="165"/>
    </location>
</feature>
<dbReference type="PANTHER" id="PTHR43163">
    <property type="entry name" value="DIPEPTIDE TRANSPORT SYSTEM PERMEASE PROTEIN DPPB-RELATED"/>
    <property type="match status" value="1"/>
</dbReference>
<evidence type="ECO:0000259" key="8">
    <source>
        <dbReference type="PROSITE" id="PS50928"/>
    </source>
</evidence>
<feature type="domain" description="ABC transmembrane type-1" evidence="8">
    <location>
        <begin position="98"/>
        <end position="299"/>
    </location>
</feature>
<keyword evidence="3" id="KW-1003">Cell membrane</keyword>
<proteinExistence type="inferred from homology"/>
<keyword evidence="6 7" id="KW-0472">Membrane</keyword>
<gene>
    <name evidence="9" type="ORF">ACFSJG_23930</name>
</gene>
<evidence type="ECO:0000313" key="10">
    <source>
        <dbReference type="Proteomes" id="UP001597286"/>
    </source>
</evidence>
<feature type="transmembrane region" description="Helical" evidence="7">
    <location>
        <begin position="12"/>
        <end position="30"/>
    </location>
</feature>
<feature type="transmembrane region" description="Helical" evidence="7">
    <location>
        <begin position="171"/>
        <end position="195"/>
    </location>
</feature>
<dbReference type="EMBL" id="JBHUFB010000020">
    <property type="protein sequence ID" value="MFD1815281.1"/>
    <property type="molecule type" value="Genomic_DNA"/>
</dbReference>
<keyword evidence="5 7" id="KW-1133">Transmembrane helix</keyword>
<comment type="similarity">
    <text evidence="7">Belongs to the binding-protein-dependent transport system permease family.</text>
</comment>
<dbReference type="InterPro" id="IPR000515">
    <property type="entry name" value="MetI-like"/>
</dbReference>
<organism evidence="9 10">
    <name type="scientific">Rhodococcus gannanensis</name>
    <dbReference type="NCBI Taxonomy" id="1960308"/>
    <lineage>
        <taxon>Bacteria</taxon>
        <taxon>Bacillati</taxon>
        <taxon>Actinomycetota</taxon>
        <taxon>Actinomycetes</taxon>
        <taxon>Mycobacteriales</taxon>
        <taxon>Nocardiaceae</taxon>
        <taxon>Rhodococcus</taxon>
    </lineage>
</organism>
<dbReference type="PANTHER" id="PTHR43163:SF6">
    <property type="entry name" value="DIPEPTIDE TRANSPORT SYSTEM PERMEASE PROTEIN DPPB-RELATED"/>
    <property type="match status" value="1"/>
</dbReference>
<dbReference type="RefSeq" id="WP_378487714.1">
    <property type="nucleotide sequence ID" value="NZ_JBHUFB010000020.1"/>
</dbReference>
<feature type="transmembrane region" description="Helical" evidence="7">
    <location>
        <begin position="102"/>
        <end position="126"/>
    </location>
</feature>
<keyword evidence="4 7" id="KW-0812">Transmembrane</keyword>
<evidence type="ECO:0000256" key="2">
    <source>
        <dbReference type="ARBA" id="ARBA00022448"/>
    </source>
</evidence>
<accession>A0ABW4PBA9</accession>
<keyword evidence="2 7" id="KW-0813">Transport</keyword>
<dbReference type="Proteomes" id="UP001597286">
    <property type="component" value="Unassembled WGS sequence"/>
</dbReference>
<dbReference type="PROSITE" id="PS50928">
    <property type="entry name" value="ABC_TM1"/>
    <property type="match status" value="1"/>
</dbReference>
<sequence length="351" mass="36939">MRNYVLKRIAQAVLVLWAAYSLAFLLLSALPGDAVTNRVQNPDAQISPESAQALIEYYGLDRSLWEQYVSSLTAALRGDLGMSLTKGTSVTELIGDVLPSTLALTGLALVFGIVLSGVLAVAVNYAPWEWLRSAVGSVPALFGSVPTFVVGILALQFLSFGIHVIPATDDGSFVALLAPAATLGILIAAPLAQVLSTSIASVRHQPFVHVLHARGAGERYIFRRGVLRNASLPVLTLLGLACGELIAGSVVTEVVFARPGLGNLTVTAVSTQDLPVLQGVVLVATLAYVSVNLLVDLTYPFIDPRILVDGKAQRVSRIRRKAVRPAIASSRGAGVVAIPAPRGLPLEVSMP</sequence>
<dbReference type="CDD" id="cd06261">
    <property type="entry name" value="TM_PBP2"/>
    <property type="match status" value="1"/>
</dbReference>
<evidence type="ECO:0000256" key="6">
    <source>
        <dbReference type="ARBA" id="ARBA00023136"/>
    </source>
</evidence>
<reference evidence="10" key="1">
    <citation type="journal article" date="2019" name="Int. J. Syst. Evol. Microbiol.">
        <title>The Global Catalogue of Microorganisms (GCM) 10K type strain sequencing project: providing services to taxonomists for standard genome sequencing and annotation.</title>
        <authorList>
            <consortium name="The Broad Institute Genomics Platform"/>
            <consortium name="The Broad Institute Genome Sequencing Center for Infectious Disease"/>
            <person name="Wu L."/>
            <person name="Ma J."/>
        </authorList>
    </citation>
    <scope>NUCLEOTIDE SEQUENCE [LARGE SCALE GENOMIC DNA]</scope>
    <source>
        <strain evidence="10">DT72</strain>
    </source>
</reference>
<evidence type="ECO:0000256" key="4">
    <source>
        <dbReference type="ARBA" id="ARBA00022692"/>
    </source>
</evidence>
<evidence type="ECO:0000256" key="5">
    <source>
        <dbReference type="ARBA" id="ARBA00022989"/>
    </source>
</evidence>
<evidence type="ECO:0000256" key="1">
    <source>
        <dbReference type="ARBA" id="ARBA00004651"/>
    </source>
</evidence>